<evidence type="ECO:0000313" key="5">
    <source>
        <dbReference type="EMBL" id="RPJ68389.1"/>
    </source>
</evidence>
<dbReference type="Pfam" id="PF13377">
    <property type="entry name" value="Peripla_BP_3"/>
    <property type="match status" value="1"/>
</dbReference>
<comment type="caution">
    <text evidence="5">The sequence shown here is derived from an EMBL/GenBank/DDBJ whole genome shotgun (WGS) entry which is preliminary data.</text>
</comment>
<dbReference type="Gene3D" id="3.40.50.2300">
    <property type="match status" value="2"/>
</dbReference>
<dbReference type="GO" id="GO:0003700">
    <property type="term" value="F:DNA-binding transcription factor activity"/>
    <property type="evidence" value="ECO:0007669"/>
    <property type="project" value="TreeGrafter"/>
</dbReference>
<evidence type="ECO:0000256" key="3">
    <source>
        <dbReference type="ARBA" id="ARBA00023163"/>
    </source>
</evidence>
<dbReference type="SUPFAM" id="SSF53822">
    <property type="entry name" value="Periplasmic binding protein-like I"/>
    <property type="match status" value="1"/>
</dbReference>
<dbReference type="AlphaFoldDB" id="A0A3N5YA87"/>
<proteinExistence type="predicted"/>
<evidence type="ECO:0000256" key="1">
    <source>
        <dbReference type="ARBA" id="ARBA00023015"/>
    </source>
</evidence>
<dbReference type="OrthoDB" id="5171752at2"/>
<dbReference type="CDD" id="cd06279">
    <property type="entry name" value="PBP1_LacI-like"/>
    <property type="match status" value="1"/>
</dbReference>
<dbReference type="EMBL" id="RPOK01000001">
    <property type="protein sequence ID" value="RPJ68389.1"/>
    <property type="molecule type" value="Genomic_DNA"/>
</dbReference>
<organism evidence="5 6">
    <name type="scientific">Alteromonas sediminis</name>
    <dbReference type="NCBI Taxonomy" id="2259342"/>
    <lineage>
        <taxon>Bacteria</taxon>
        <taxon>Pseudomonadati</taxon>
        <taxon>Pseudomonadota</taxon>
        <taxon>Gammaproteobacteria</taxon>
        <taxon>Alteromonadales</taxon>
        <taxon>Alteromonadaceae</taxon>
        <taxon>Alteromonas/Salinimonas group</taxon>
        <taxon>Alteromonas</taxon>
    </lineage>
</organism>
<accession>A0A3N5YA87</accession>
<keyword evidence="2 5" id="KW-0238">DNA-binding</keyword>
<keyword evidence="3" id="KW-0804">Transcription</keyword>
<dbReference type="InterPro" id="IPR000843">
    <property type="entry name" value="HTH_LacI"/>
</dbReference>
<gene>
    <name evidence="5" type="ORF">DRW07_02980</name>
</gene>
<dbReference type="PANTHER" id="PTHR30146:SF138">
    <property type="entry name" value="TRANSCRIPTIONAL REGULATORY PROTEIN"/>
    <property type="match status" value="1"/>
</dbReference>
<keyword evidence="6" id="KW-1185">Reference proteome</keyword>
<keyword evidence="1" id="KW-0805">Transcription regulation</keyword>
<feature type="domain" description="HTH lacI-type" evidence="4">
    <location>
        <begin position="6"/>
        <end position="61"/>
    </location>
</feature>
<evidence type="ECO:0000256" key="2">
    <source>
        <dbReference type="ARBA" id="ARBA00023125"/>
    </source>
</evidence>
<dbReference type="PROSITE" id="PS50932">
    <property type="entry name" value="HTH_LACI_2"/>
    <property type="match status" value="1"/>
</dbReference>
<dbReference type="PANTHER" id="PTHR30146">
    <property type="entry name" value="LACI-RELATED TRANSCRIPTIONAL REPRESSOR"/>
    <property type="match status" value="1"/>
</dbReference>
<dbReference type="SMART" id="SM00354">
    <property type="entry name" value="HTH_LACI"/>
    <property type="match status" value="1"/>
</dbReference>
<dbReference type="InterPro" id="IPR010982">
    <property type="entry name" value="Lambda_DNA-bd_dom_sf"/>
</dbReference>
<evidence type="ECO:0000259" key="4">
    <source>
        <dbReference type="PROSITE" id="PS50932"/>
    </source>
</evidence>
<dbReference type="InterPro" id="IPR046335">
    <property type="entry name" value="LacI/GalR-like_sensor"/>
</dbReference>
<dbReference type="SUPFAM" id="SSF47413">
    <property type="entry name" value="lambda repressor-like DNA-binding domains"/>
    <property type="match status" value="1"/>
</dbReference>
<dbReference type="InterPro" id="IPR028082">
    <property type="entry name" value="Peripla_BP_I"/>
</dbReference>
<dbReference type="Pfam" id="PF00356">
    <property type="entry name" value="LacI"/>
    <property type="match status" value="1"/>
</dbReference>
<protein>
    <submittedName>
        <fullName evidence="5">LacI family DNA-binding transcriptional regulator</fullName>
    </submittedName>
</protein>
<evidence type="ECO:0000313" key="6">
    <source>
        <dbReference type="Proteomes" id="UP000275281"/>
    </source>
</evidence>
<sequence>MSNIKLTIKEVARRLDVSTATISNAFNRPDQLSAKKRAEVLAACQEMGYAGPNKAARSLRRGKTNIIGLVLPDSLEYMVTDPVASQLMQGVARVTRESEANLLLFSGNNDSVNEVVDFVDGFICYGSPRSQVLLRQLSQINKRVVTIDFDIENAPSVNIDNTQAAYQSALLALDKAAKNPVILGLRLVDDVHTCVVGDNQLFDSEYSISHRRLDGYLKAIEHVGLSISNNAIWHIPESTHECAIIAVQNVLNAPHRPDVLLCMSDIIALTAMQEALRLGMRIPQDIRVVGFDGIDIAKRYHPTLTTVQQFSAKKGEIATRMFLNGDTQSQMLDFELVTGGSTLRS</sequence>
<dbReference type="Gene3D" id="1.10.260.40">
    <property type="entry name" value="lambda repressor-like DNA-binding domains"/>
    <property type="match status" value="1"/>
</dbReference>
<reference evidence="5 6" key="1">
    <citation type="submission" date="2018-11" db="EMBL/GenBank/DDBJ databases">
        <authorList>
            <person name="Ye M.-Q."/>
            <person name="Du Z.-J."/>
        </authorList>
    </citation>
    <scope>NUCLEOTIDE SEQUENCE [LARGE SCALE GENOMIC DNA]</scope>
    <source>
        <strain evidence="5 6">U0105</strain>
    </source>
</reference>
<name>A0A3N5YA87_9ALTE</name>
<dbReference type="RefSeq" id="WP_124026390.1">
    <property type="nucleotide sequence ID" value="NZ_JBHRSN010000005.1"/>
</dbReference>
<dbReference type="CDD" id="cd01392">
    <property type="entry name" value="HTH_LacI"/>
    <property type="match status" value="1"/>
</dbReference>
<dbReference type="Proteomes" id="UP000275281">
    <property type="component" value="Unassembled WGS sequence"/>
</dbReference>
<dbReference type="GO" id="GO:0000976">
    <property type="term" value="F:transcription cis-regulatory region binding"/>
    <property type="evidence" value="ECO:0007669"/>
    <property type="project" value="TreeGrafter"/>
</dbReference>